<dbReference type="PANTHER" id="PTHR43884:SF12">
    <property type="entry name" value="ISOVALERYL-COA DEHYDROGENASE, MITOCHONDRIAL-RELATED"/>
    <property type="match status" value="1"/>
</dbReference>
<dbReference type="EMBL" id="VFOV01000001">
    <property type="protein sequence ID" value="TQL68696.1"/>
    <property type="molecule type" value="Genomic_DNA"/>
</dbReference>
<dbReference type="SUPFAM" id="SSF47203">
    <property type="entry name" value="Acyl-CoA dehydrogenase C-terminal domain-like"/>
    <property type="match status" value="1"/>
</dbReference>
<dbReference type="SUPFAM" id="SSF56645">
    <property type="entry name" value="Acyl-CoA dehydrogenase NM domain-like"/>
    <property type="match status" value="1"/>
</dbReference>
<dbReference type="AlphaFoldDB" id="A0A543A880"/>
<dbReference type="GO" id="GO:0050660">
    <property type="term" value="F:flavin adenine dinucleotide binding"/>
    <property type="evidence" value="ECO:0007669"/>
    <property type="project" value="InterPro"/>
</dbReference>
<proteinExistence type="inferred from homology"/>
<evidence type="ECO:0000256" key="4">
    <source>
        <dbReference type="ARBA" id="ARBA00022827"/>
    </source>
</evidence>
<comment type="similarity">
    <text evidence="2">Belongs to the acyl-CoA dehydrogenase family.</text>
</comment>
<dbReference type="GO" id="GO:0003995">
    <property type="term" value="F:acyl-CoA dehydrogenase activity"/>
    <property type="evidence" value="ECO:0007669"/>
    <property type="project" value="TreeGrafter"/>
</dbReference>
<comment type="cofactor">
    <cofactor evidence="1">
        <name>FAD</name>
        <dbReference type="ChEBI" id="CHEBI:57692"/>
    </cofactor>
</comment>
<dbReference type="InterPro" id="IPR037069">
    <property type="entry name" value="AcylCoA_DH/ox_N_sf"/>
</dbReference>
<dbReference type="Pfam" id="PF02771">
    <property type="entry name" value="Acyl-CoA_dh_N"/>
    <property type="match status" value="1"/>
</dbReference>
<evidence type="ECO:0000313" key="7">
    <source>
        <dbReference type="EMBL" id="TQL68696.1"/>
    </source>
</evidence>
<dbReference type="Gene3D" id="1.20.140.10">
    <property type="entry name" value="Butyryl-CoA Dehydrogenase, subunit A, domain 3"/>
    <property type="match status" value="1"/>
</dbReference>
<evidence type="ECO:0000259" key="6">
    <source>
        <dbReference type="Pfam" id="PF02771"/>
    </source>
</evidence>
<keyword evidence="8" id="KW-1185">Reference proteome</keyword>
<comment type="caution">
    <text evidence="7">The sequence shown here is derived from an EMBL/GenBank/DDBJ whole genome shotgun (WGS) entry which is preliminary data.</text>
</comment>
<evidence type="ECO:0000256" key="1">
    <source>
        <dbReference type="ARBA" id="ARBA00001974"/>
    </source>
</evidence>
<keyword evidence="4" id="KW-0274">FAD</keyword>
<dbReference type="InterPro" id="IPR013786">
    <property type="entry name" value="AcylCoA_DH/ox_N"/>
</dbReference>
<evidence type="ECO:0000259" key="5">
    <source>
        <dbReference type="Pfam" id="PF00441"/>
    </source>
</evidence>
<reference evidence="7 8" key="1">
    <citation type="submission" date="2019-06" db="EMBL/GenBank/DDBJ databases">
        <title>Sequencing the genomes of 1000 actinobacteria strains.</title>
        <authorList>
            <person name="Klenk H.-P."/>
        </authorList>
    </citation>
    <scope>NUCLEOTIDE SEQUENCE [LARGE SCALE GENOMIC DNA]</scope>
    <source>
        <strain evidence="7 8">DSM 25218</strain>
    </source>
</reference>
<name>A0A543A880_9ACTN</name>
<accession>A0A543A880</accession>
<sequence length="337" mass="34446">MLDTLAADRESEISDDDPAEVARLRQQLAELGVWTMGVREEHGGGGADVATLGVAWERLGRHWPSLGWASAQAHAALDLIGGEEDAEGVELCAGLHAGTATIAVVDAAAAHVDLEQRDRRLIGTVDRVDTTAADPALLVLDGSDRALLIPVSGTTTTAIRRTGLAGAQTRTVIVDVAIDDVLQIDAAPVASARCRLMHGAAAVAAGIAGRATDDAADYAGTRVQFGGPLTAIPTVRGSLFDQAAGASVLDTLAVAATDDVVTATGAARHACAQAIEVATAALQSHGGYGYLTEYPVEHHLRDAISLRAATNVDGAATRAAGVLVGRPSNPTLVKEAS</sequence>
<dbReference type="OrthoDB" id="3537945at2"/>
<protein>
    <submittedName>
        <fullName evidence="7">Alkylation response protein AidB-like acyl-CoA dehydrogenase</fullName>
    </submittedName>
</protein>
<dbReference type="Pfam" id="PF00441">
    <property type="entry name" value="Acyl-CoA_dh_1"/>
    <property type="match status" value="1"/>
</dbReference>
<dbReference type="InterPro" id="IPR036250">
    <property type="entry name" value="AcylCo_DH-like_C"/>
</dbReference>
<dbReference type="PANTHER" id="PTHR43884">
    <property type="entry name" value="ACYL-COA DEHYDROGENASE"/>
    <property type="match status" value="1"/>
</dbReference>
<evidence type="ECO:0000256" key="2">
    <source>
        <dbReference type="ARBA" id="ARBA00009347"/>
    </source>
</evidence>
<feature type="domain" description="Acyl-CoA dehydrogenase/oxidase N-terminal" evidence="6">
    <location>
        <begin position="22"/>
        <end position="75"/>
    </location>
</feature>
<dbReference type="Gene3D" id="1.10.540.10">
    <property type="entry name" value="Acyl-CoA dehydrogenase/oxidase, N-terminal domain"/>
    <property type="match status" value="1"/>
</dbReference>
<dbReference type="InterPro" id="IPR009100">
    <property type="entry name" value="AcylCoA_DH/oxidase_NM_dom_sf"/>
</dbReference>
<feature type="domain" description="Acyl-CoA dehydrogenase/oxidase C-terminal" evidence="5">
    <location>
        <begin position="200"/>
        <end position="307"/>
    </location>
</feature>
<evidence type="ECO:0000313" key="8">
    <source>
        <dbReference type="Proteomes" id="UP000320209"/>
    </source>
</evidence>
<gene>
    <name evidence="7" type="ORF">FB381_2592</name>
</gene>
<evidence type="ECO:0000256" key="3">
    <source>
        <dbReference type="ARBA" id="ARBA00022630"/>
    </source>
</evidence>
<dbReference type="InterPro" id="IPR009075">
    <property type="entry name" value="AcylCo_DH/oxidase_C"/>
</dbReference>
<dbReference type="Proteomes" id="UP000320209">
    <property type="component" value="Unassembled WGS sequence"/>
</dbReference>
<organism evidence="7 8">
    <name type="scientific">Nocardioides albertanoniae</name>
    <dbReference type="NCBI Taxonomy" id="1175486"/>
    <lineage>
        <taxon>Bacteria</taxon>
        <taxon>Bacillati</taxon>
        <taxon>Actinomycetota</taxon>
        <taxon>Actinomycetes</taxon>
        <taxon>Propionibacteriales</taxon>
        <taxon>Nocardioidaceae</taxon>
        <taxon>Nocardioides</taxon>
    </lineage>
</organism>
<keyword evidence="3" id="KW-0285">Flavoprotein</keyword>